<keyword evidence="1" id="KW-0472">Membrane</keyword>
<feature type="transmembrane region" description="Helical" evidence="1">
    <location>
        <begin position="32"/>
        <end position="50"/>
    </location>
</feature>
<feature type="transmembrane region" description="Helical" evidence="1">
    <location>
        <begin position="919"/>
        <end position="938"/>
    </location>
</feature>
<feature type="transmembrane region" description="Helical" evidence="1">
    <location>
        <begin position="224"/>
        <end position="246"/>
    </location>
</feature>
<evidence type="ECO:0000313" key="2">
    <source>
        <dbReference type="EMBL" id="RKG33804.1"/>
    </source>
</evidence>
<feature type="transmembrane region" description="Helical" evidence="1">
    <location>
        <begin position="822"/>
        <end position="845"/>
    </location>
</feature>
<feature type="transmembrane region" description="Helical" evidence="1">
    <location>
        <begin position="793"/>
        <end position="810"/>
    </location>
</feature>
<feature type="transmembrane region" description="Helical" evidence="1">
    <location>
        <begin position="622"/>
        <end position="642"/>
    </location>
</feature>
<dbReference type="PANTHER" id="PTHR38434">
    <property type="entry name" value="BLL2549 PROTEIN"/>
    <property type="match status" value="1"/>
</dbReference>
<keyword evidence="1" id="KW-1133">Transmembrane helix</keyword>
<dbReference type="PANTHER" id="PTHR38434:SF1">
    <property type="entry name" value="BLL2549 PROTEIN"/>
    <property type="match status" value="1"/>
</dbReference>
<feature type="transmembrane region" description="Helical" evidence="1">
    <location>
        <begin position="713"/>
        <end position="730"/>
    </location>
</feature>
<dbReference type="EMBL" id="RAXU01000008">
    <property type="protein sequence ID" value="RKG33804.1"/>
    <property type="molecule type" value="Genomic_DNA"/>
</dbReference>
<evidence type="ECO:0000256" key="1">
    <source>
        <dbReference type="SAM" id="Phobius"/>
    </source>
</evidence>
<feature type="transmembrane region" description="Helical" evidence="1">
    <location>
        <begin position="654"/>
        <end position="673"/>
    </location>
</feature>
<organism evidence="2 3">
    <name type="scientific">Acinetobacter guerrae</name>
    <dbReference type="NCBI Taxonomy" id="1843371"/>
    <lineage>
        <taxon>Bacteria</taxon>
        <taxon>Pseudomonadati</taxon>
        <taxon>Pseudomonadota</taxon>
        <taxon>Gammaproteobacteria</taxon>
        <taxon>Moraxellales</taxon>
        <taxon>Moraxellaceae</taxon>
        <taxon>Acinetobacter</taxon>
    </lineage>
</organism>
<keyword evidence="1" id="KW-0812">Transmembrane</keyword>
<sequence>MYKNDKYYPTIIIIILTVALLVAFAFEIKNAVGVVIVLLIFFIVQQFTAFERRIQQLEQQYQMTASVGHLYLPQWAIYLGTLIGLAGYYLQSSSAIFVGIGLVLFSLIQMLSSMNERLKNLENPKKIQQTSLSSDVEPIELNHLEQSETPVWFQSQGDTPILSTQENDQTHDALALDPPSQKRVWWQPALDWLMHGNPILRVAIAILMIGVVLLLRFASEHWQLSLSIKLLGIAITGGALTVFGYYLRKKNALFAVALQGAGLAIIFLTLIFAHHYAVIANLSIASVGFAALLLITVALSLKQNAVYLSMLALSMAYLAPLLIPQSHPDSVFLLSYYLMINLAVAAMNFIKPWKILNQIAFFASGLLAGSVIVIYANPAQYHTLDLILWLHIALFIWLSVRYSQLIQKEYRSLKDQSLNDSSLNHQSNIQLPPLVDVGLIFSVPIFGFSLHAFLVQQSSLALTLGAALLGGTYAALGWWIKQKQSELSILAKSFFILAVAFIALIFPLYQGAHWTAIGWVVQGTALIVWGVSERYRLSRYLGMFLVVLSSVVLFYQVWSDDHFPVLSTSIYAISQFISAYFLFRDQSSRQDSSVIASLFLSLALYSGAVAGVEYFTWHGQGLSPYLAIAALLYFGFTGVVYLRAHLDWQISQLMILSILIGLCFAELIQQGLFTHFDWITSLQQMSFFIAATTLALLLIGIQKNQQIDSKFNTWWAALLWLSLAIIGPALWPDAALLSFAVIPVLYSIWLFKQKNDLMLNQFSVWALTWFWLLMVSLSDQVFVAYYLPIFNPVDLLCLSLLFGLLWMVYHHNFTASFKTSEWFSKVVSILIALVVFSSIVVRALHMYLATPLWGWTIWSNGTVQLSLTLLWVILAFVLMTFSSQRQIRQLWFVGAALLAIVVIKLVVLDLSQSGTLTRVVSFIGAGGIMLVIAYLAPLPPAPAQSNKESIEH</sequence>
<dbReference type="Proteomes" id="UP000269001">
    <property type="component" value="Unassembled WGS sequence"/>
</dbReference>
<feature type="transmembrane region" description="Helical" evidence="1">
    <location>
        <begin position="253"/>
        <end position="273"/>
    </location>
</feature>
<feature type="transmembrane region" description="Helical" evidence="1">
    <location>
        <begin position="359"/>
        <end position="376"/>
    </location>
</feature>
<comment type="caution">
    <text evidence="2">The sequence shown here is derived from an EMBL/GenBank/DDBJ whole genome shotgun (WGS) entry which is preliminary data.</text>
</comment>
<feature type="transmembrane region" description="Helical" evidence="1">
    <location>
        <begin position="95"/>
        <end position="112"/>
    </location>
</feature>
<feature type="transmembrane region" description="Helical" evidence="1">
    <location>
        <begin position="685"/>
        <end position="701"/>
    </location>
</feature>
<feature type="transmembrane region" description="Helical" evidence="1">
    <location>
        <begin position="736"/>
        <end position="752"/>
    </location>
</feature>
<feature type="transmembrane region" description="Helical" evidence="1">
    <location>
        <begin position="540"/>
        <end position="558"/>
    </location>
</feature>
<feature type="transmembrane region" description="Helical" evidence="1">
    <location>
        <begin position="890"/>
        <end position="907"/>
    </location>
</feature>
<feature type="transmembrane region" description="Helical" evidence="1">
    <location>
        <begin position="857"/>
        <end position="878"/>
    </location>
</feature>
<gene>
    <name evidence="2" type="ORF">D7V21_07810</name>
</gene>
<feature type="transmembrane region" description="Helical" evidence="1">
    <location>
        <begin position="279"/>
        <end position="299"/>
    </location>
</feature>
<keyword evidence="3" id="KW-1185">Reference proteome</keyword>
<dbReference type="AlphaFoldDB" id="A0A3A8EUV9"/>
<feature type="transmembrane region" description="Helical" evidence="1">
    <location>
        <begin position="7"/>
        <end position="26"/>
    </location>
</feature>
<feature type="transmembrane region" description="Helical" evidence="1">
    <location>
        <begin position="70"/>
        <end position="89"/>
    </location>
</feature>
<reference evidence="2 3" key="1">
    <citation type="submission" date="2018-09" db="EMBL/GenBank/DDBJ databases">
        <title>The draft genome of Acinetobacter spp. strains.</title>
        <authorList>
            <person name="Qin J."/>
            <person name="Feng Y."/>
            <person name="Zong Z."/>
        </authorList>
    </citation>
    <scope>NUCLEOTIDE SEQUENCE [LARGE SCALE GENOMIC DNA]</scope>
    <source>
        <strain evidence="2 3">WCHAc060096</strain>
    </source>
</reference>
<proteinExistence type="predicted"/>
<feature type="transmembrane region" description="Helical" evidence="1">
    <location>
        <begin position="199"/>
        <end position="218"/>
    </location>
</feature>
<name>A0A3A8EUV9_9GAMM</name>
<accession>A0A3A8EUV9</accession>
<feature type="transmembrane region" description="Helical" evidence="1">
    <location>
        <begin position="306"/>
        <end position="324"/>
    </location>
</feature>
<dbReference type="Pfam" id="PF10101">
    <property type="entry name" value="DUF2339"/>
    <property type="match status" value="1"/>
</dbReference>
<evidence type="ECO:0000313" key="3">
    <source>
        <dbReference type="Proteomes" id="UP000269001"/>
    </source>
</evidence>
<feature type="transmembrane region" description="Helical" evidence="1">
    <location>
        <begin position="434"/>
        <end position="454"/>
    </location>
</feature>
<dbReference type="InterPro" id="IPR019286">
    <property type="entry name" value="DUF2339_TM"/>
</dbReference>
<dbReference type="RefSeq" id="WP_120369961.1">
    <property type="nucleotide sequence ID" value="NZ_RAXU01000008.1"/>
</dbReference>
<feature type="transmembrane region" description="Helical" evidence="1">
    <location>
        <begin position="564"/>
        <end position="583"/>
    </location>
</feature>
<feature type="transmembrane region" description="Helical" evidence="1">
    <location>
        <begin position="487"/>
        <end position="506"/>
    </location>
</feature>
<feature type="transmembrane region" description="Helical" evidence="1">
    <location>
        <begin position="512"/>
        <end position="531"/>
    </location>
</feature>
<feature type="transmembrane region" description="Helical" evidence="1">
    <location>
        <begin position="382"/>
        <end position="400"/>
    </location>
</feature>
<feature type="transmembrane region" description="Helical" evidence="1">
    <location>
        <begin position="330"/>
        <end position="350"/>
    </location>
</feature>
<feature type="transmembrane region" description="Helical" evidence="1">
    <location>
        <begin position="764"/>
        <end position="787"/>
    </location>
</feature>
<protein>
    <submittedName>
        <fullName evidence="2">DUF2339 domain-containing protein</fullName>
    </submittedName>
</protein>
<feature type="transmembrane region" description="Helical" evidence="1">
    <location>
        <begin position="595"/>
        <end position="616"/>
    </location>
</feature>
<feature type="transmembrane region" description="Helical" evidence="1">
    <location>
        <begin position="460"/>
        <end position="480"/>
    </location>
</feature>